<evidence type="ECO:0000256" key="1">
    <source>
        <dbReference type="ARBA" id="ARBA00004196"/>
    </source>
</evidence>
<dbReference type="SUPFAM" id="SSF111369">
    <property type="entry name" value="HlyD-like secretion proteins"/>
    <property type="match status" value="1"/>
</dbReference>
<feature type="domain" description="Multidrug resistance protein MdtA-like barrel-sandwich hybrid" evidence="4">
    <location>
        <begin position="62"/>
        <end position="196"/>
    </location>
</feature>
<dbReference type="NCBIfam" id="TIGR01730">
    <property type="entry name" value="RND_mfp"/>
    <property type="match status" value="1"/>
</dbReference>
<proteinExistence type="inferred from homology"/>
<feature type="domain" description="CusB-like beta-barrel" evidence="5">
    <location>
        <begin position="210"/>
        <end position="279"/>
    </location>
</feature>
<dbReference type="GO" id="GO:0015562">
    <property type="term" value="F:efflux transmembrane transporter activity"/>
    <property type="evidence" value="ECO:0007669"/>
    <property type="project" value="TreeGrafter"/>
</dbReference>
<dbReference type="Gene3D" id="2.40.30.170">
    <property type="match status" value="1"/>
</dbReference>
<protein>
    <submittedName>
        <fullName evidence="7">HlyD family secretion protein</fullName>
    </submittedName>
</protein>
<keyword evidence="3" id="KW-0813">Transport</keyword>
<dbReference type="Gene3D" id="1.10.287.470">
    <property type="entry name" value="Helix hairpin bin"/>
    <property type="match status" value="1"/>
</dbReference>
<dbReference type="InterPro" id="IPR058625">
    <property type="entry name" value="MdtA-like_BSH"/>
</dbReference>
<dbReference type="Gene3D" id="2.40.420.20">
    <property type="match status" value="1"/>
</dbReference>
<organism evidence="7 8">
    <name type="scientific">Sphingobium boeckii</name>
    <dbReference type="NCBI Taxonomy" id="1082345"/>
    <lineage>
        <taxon>Bacteria</taxon>
        <taxon>Pseudomonadati</taxon>
        <taxon>Pseudomonadota</taxon>
        <taxon>Alphaproteobacteria</taxon>
        <taxon>Sphingomonadales</taxon>
        <taxon>Sphingomonadaceae</taxon>
        <taxon>Sphingobium</taxon>
    </lineage>
</organism>
<dbReference type="Pfam" id="PF25967">
    <property type="entry name" value="RND-MFP_C"/>
    <property type="match status" value="1"/>
</dbReference>
<dbReference type="Proteomes" id="UP000549617">
    <property type="component" value="Unassembled WGS sequence"/>
</dbReference>
<evidence type="ECO:0000256" key="3">
    <source>
        <dbReference type="ARBA" id="ARBA00022448"/>
    </source>
</evidence>
<dbReference type="PANTHER" id="PTHR30469">
    <property type="entry name" value="MULTIDRUG RESISTANCE PROTEIN MDTA"/>
    <property type="match status" value="1"/>
</dbReference>
<dbReference type="RefSeq" id="WP_184016640.1">
    <property type="nucleotide sequence ID" value="NZ_JACIJC010000002.1"/>
</dbReference>
<feature type="domain" description="Multidrug resistance protein MdtA-like C-terminal permuted SH3" evidence="6">
    <location>
        <begin position="284"/>
        <end position="342"/>
    </location>
</feature>
<dbReference type="InterPro" id="IPR058627">
    <property type="entry name" value="MdtA-like_C"/>
</dbReference>
<name>A0A7W9AH16_9SPHN</name>
<dbReference type="InterPro" id="IPR058792">
    <property type="entry name" value="Beta-barrel_RND_2"/>
</dbReference>
<dbReference type="AlphaFoldDB" id="A0A7W9AH16"/>
<comment type="subcellular location">
    <subcellularLocation>
        <location evidence="1">Cell envelope</location>
    </subcellularLocation>
</comment>
<dbReference type="GO" id="GO:1990281">
    <property type="term" value="C:efflux pump complex"/>
    <property type="evidence" value="ECO:0007669"/>
    <property type="project" value="TreeGrafter"/>
</dbReference>
<dbReference type="Pfam" id="PF25954">
    <property type="entry name" value="Beta-barrel_RND_2"/>
    <property type="match status" value="1"/>
</dbReference>
<dbReference type="Gene3D" id="2.40.50.100">
    <property type="match status" value="1"/>
</dbReference>
<evidence type="ECO:0000259" key="4">
    <source>
        <dbReference type="Pfam" id="PF25917"/>
    </source>
</evidence>
<comment type="similarity">
    <text evidence="2">Belongs to the membrane fusion protein (MFP) (TC 8.A.1) family.</text>
</comment>
<sequence length="358" mass="37562">MRHYLIYLAMPALLAGCSKSDEGDQETARAASAPRAVSTAPVTLRSMSNELALSGILVSREEAAVASQLSGYPVSRVFVDQDDQVKAGQPLAQLDDTLLRADIAQQQAVLMQQRIAAEKARTEAGRVAGLENSGVLSAEAIAERRLAARTADATVAQAQAALRSLLVKQGLMTIRAPVAGRILSRAVRPGDIAAPGTIMFRIERDNLVEVDAEVPEQSINLVRAGQQAKVILPSGAEMSGTVRLVSAEIDAQTKLGRARVLMAPNRDLRPGGFATVRLSVSLRDALAVPESAVRNDASGSSVMALDKANRIRVTPVKTGARAGGWVVLASGPPAGTRVLTGGQGFVLDGDTVKPQVAR</sequence>
<evidence type="ECO:0000259" key="6">
    <source>
        <dbReference type="Pfam" id="PF25967"/>
    </source>
</evidence>
<dbReference type="EMBL" id="JACIJC010000002">
    <property type="protein sequence ID" value="MBB5685361.1"/>
    <property type="molecule type" value="Genomic_DNA"/>
</dbReference>
<evidence type="ECO:0000313" key="7">
    <source>
        <dbReference type="EMBL" id="MBB5685361.1"/>
    </source>
</evidence>
<evidence type="ECO:0000259" key="5">
    <source>
        <dbReference type="Pfam" id="PF25954"/>
    </source>
</evidence>
<comment type="caution">
    <text evidence="7">The sequence shown here is derived from an EMBL/GenBank/DDBJ whole genome shotgun (WGS) entry which is preliminary data.</text>
</comment>
<accession>A0A7W9AH16</accession>
<gene>
    <name evidence="7" type="ORF">FHS49_001369</name>
</gene>
<dbReference type="Pfam" id="PF25917">
    <property type="entry name" value="BSH_RND"/>
    <property type="match status" value="1"/>
</dbReference>
<reference evidence="7 8" key="1">
    <citation type="submission" date="2020-08" db="EMBL/GenBank/DDBJ databases">
        <title>Genomic Encyclopedia of Type Strains, Phase IV (KMG-IV): sequencing the most valuable type-strain genomes for metagenomic binning, comparative biology and taxonomic classification.</title>
        <authorList>
            <person name="Goeker M."/>
        </authorList>
    </citation>
    <scope>NUCLEOTIDE SEQUENCE [LARGE SCALE GENOMIC DNA]</scope>
    <source>
        <strain evidence="7 8">DSM 25079</strain>
    </source>
</reference>
<dbReference type="PANTHER" id="PTHR30469:SF15">
    <property type="entry name" value="HLYD FAMILY OF SECRETION PROTEINS"/>
    <property type="match status" value="1"/>
</dbReference>
<dbReference type="PROSITE" id="PS51257">
    <property type="entry name" value="PROKAR_LIPOPROTEIN"/>
    <property type="match status" value="1"/>
</dbReference>
<dbReference type="InterPro" id="IPR006143">
    <property type="entry name" value="RND_pump_MFP"/>
</dbReference>
<evidence type="ECO:0000313" key="8">
    <source>
        <dbReference type="Proteomes" id="UP000549617"/>
    </source>
</evidence>
<keyword evidence="8" id="KW-1185">Reference proteome</keyword>
<evidence type="ECO:0000256" key="2">
    <source>
        <dbReference type="ARBA" id="ARBA00009477"/>
    </source>
</evidence>